<dbReference type="Proteomes" id="UP000694867">
    <property type="component" value="Unplaced"/>
</dbReference>
<gene>
    <name evidence="3" type="primary">LOC100901175</name>
</gene>
<organism evidence="2 3">
    <name type="scientific">Galendromus occidentalis</name>
    <name type="common">western predatory mite</name>
    <dbReference type="NCBI Taxonomy" id="34638"/>
    <lineage>
        <taxon>Eukaryota</taxon>
        <taxon>Metazoa</taxon>
        <taxon>Ecdysozoa</taxon>
        <taxon>Arthropoda</taxon>
        <taxon>Chelicerata</taxon>
        <taxon>Arachnida</taxon>
        <taxon>Acari</taxon>
        <taxon>Parasitiformes</taxon>
        <taxon>Mesostigmata</taxon>
        <taxon>Gamasina</taxon>
        <taxon>Phytoseioidea</taxon>
        <taxon>Phytoseiidae</taxon>
        <taxon>Typhlodrominae</taxon>
        <taxon>Galendromus</taxon>
    </lineage>
</organism>
<dbReference type="RefSeq" id="XP_003746517.1">
    <property type="nucleotide sequence ID" value="XM_003746469.1"/>
</dbReference>
<dbReference type="KEGG" id="goe:100901175"/>
<name>A0AAJ6VZM8_9ACAR</name>
<keyword evidence="1" id="KW-1133">Transmembrane helix</keyword>
<proteinExistence type="predicted"/>
<protein>
    <submittedName>
        <fullName evidence="3">Uncharacterized protein LOC100901175</fullName>
    </submittedName>
</protein>
<reference evidence="3" key="1">
    <citation type="submission" date="2025-08" db="UniProtKB">
        <authorList>
            <consortium name="RefSeq"/>
        </authorList>
    </citation>
    <scope>IDENTIFICATION</scope>
</reference>
<keyword evidence="1" id="KW-0812">Transmembrane</keyword>
<evidence type="ECO:0000313" key="3">
    <source>
        <dbReference type="RefSeq" id="XP_003746517.1"/>
    </source>
</evidence>
<evidence type="ECO:0000256" key="1">
    <source>
        <dbReference type="SAM" id="Phobius"/>
    </source>
</evidence>
<dbReference type="GeneID" id="100901175"/>
<feature type="transmembrane region" description="Helical" evidence="1">
    <location>
        <begin position="80"/>
        <end position="100"/>
    </location>
</feature>
<evidence type="ECO:0000313" key="2">
    <source>
        <dbReference type="Proteomes" id="UP000694867"/>
    </source>
</evidence>
<feature type="transmembrane region" description="Helical" evidence="1">
    <location>
        <begin position="20"/>
        <end position="45"/>
    </location>
</feature>
<sequence>MSETVLYAALTASPVILPYAYVVGGTWSLILSFCACLFTVPTCAFINSSLRGDKLMFTYPLLIPLCLPLSALLNPSSLEWKFSVVTTVLFGTLVGLRVLVSVSRAPLKVPQICVSTRRRIAHVISSQIFPKFSTSFNALGFLLVISAAAAMALTRSMKNTSFTGLLIDTSLVAIMMSVFYNTCLATTRLFMTLPPLRLNGRKICEGLAKRDKVAFWEASLFVASGRASREYVWEISPIGGRILNWGTMVEPALKTLKDATAYLEKNRPKRSVKFSWKKPALIDIPELEQVLWCLDAIGILVYHAYRENKNGVVQVHFRQVMDILFNLELAAQGHGPNILQDRIQNTLYKICTKYSSALHSLDIDQRFVDRFVSYSDFRI</sequence>
<keyword evidence="2" id="KW-1185">Reference proteome</keyword>
<feature type="transmembrane region" description="Helical" evidence="1">
    <location>
        <begin position="57"/>
        <end position="74"/>
    </location>
</feature>
<feature type="transmembrane region" description="Helical" evidence="1">
    <location>
        <begin position="165"/>
        <end position="191"/>
    </location>
</feature>
<dbReference type="AlphaFoldDB" id="A0AAJ6VZM8"/>
<accession>A0AAJ6VZM8</accession>
<feature type="transmembrane region" description="Helical" evidence="1">
    <location>
        <begin position="136"/>
        <end position="153"/>
    </location>
</feature>
<keyword evidence="1" id="KW-0472">Membrane</keyword>